<evidence type="ECO:0000313" key="3">
    <source>
        <dbReference type="Proteomes" id="UP000078542"/>
    </source>
</evidence>
<organism evidence="2 3">
    <name type="scientific">Cyphomyrmex costatus</name>
    <dbReference type="NCBI Taxonomy" id="456900"/>
    <lineage>
        <taxon>Eukaryota</taxon>
        <taxon>Metazoa</taxon>
        <taxon>Ecdysozoa</taxon>
        <taxon>Arthropoda</taxon>
        <taxon>Hexapoda</taxon>
        <taxon>Insecta</taxon>
        <taxon>Pterygota</taxon>
        <taxon>Neoptera</taxon>
        <taxon>Endopterygota</taxon>
        <taxon>Hymenoptera</taxon>
        <taxon>Apocrita</taxon>
        <taxon>Aculeata</taxon>
        <taxon>Formicoidea</taxon>
        <taxon>Formicidae</taxon>
        <taxon>Myrmicinae</taxon>
        <taxon>Cyphomyrmex</taxon>
    </lineage>
</organism>
<name>A0A151I7U5_9HYME</name>
<feature type="transmembrane region" description="Helical" evidence="1">
    <location>
        <begin position="26"/>
        <end position="44"/>
    </location>
</feature>
<dbReference type="Proteomes" id="UP000078542">
    <property type="component" value="Unassembled WGS sequence"/>
</dbReference>
<protein>
    <submittedName>
        <fullName evidence="2">Uncharacterized protein</fullName>
    </submittedName>
</protein>
<dbReference type="AlphaFoldDB" id="A0A151I7U5"/>
<keyword evidence="1" id="KW-0472">Membrane</keyword>
<keyword evidence="1" id="KW-0812">Transmembrane</keyword>
<proteinExistence type="predicted"/>
<dbReference type="InterPro" id="IPR027854">
    <property type="entry name" value="STMP1"/>
</dbReference>
<keyword evidence="1" id="KW-1133">Transmembrane helix</keyword>
<keyword evidence="3" id="KW-1185">Reference proteome</keyword>
<accession>A0A151I7U5</accession>
<evidence type="ECO:0000313" key="2">
    <source>
        <dbReference type="EMBL" id="KYM94150.1"/>
    </source>
</evidence>
<reference evidence="2 3" key="1">
    <citation type="submission" date="2016-03" db="EMBL/GenBank/DDBJ databases">
        <title>Cyphomyrmex costatus WGS genome.</title>
        <authorList>
            <person name="Nygaard S."/>
            <person name="Hu H."/>
            <person name="Boomsma J."/>
            <person name="Zhang G."/>
        </authorList>
    </citation>
    <scope>NUCLEOTIDE SEQUENCE [LARGE SCALE GENOMIC DNA]</scope>
    <source>
        <strain evidence="2">MS0001</strain>
        <tissue evidence="2">Whole body</tissue>
    </source>
</reference>
<dbReference type="EMBL" id="KQ978406">
    <property type="protein sequence ID" value="KYM94150.1"/>
    <property type="molecule type" value="Genomic_DNA"/>
</dbReference>
<dbReference type="Pfam" id="PF15054">
    <property type="entry name" value="DUF4535"/>
    <property type="match status" value="1"/>
</dbReference>
<sequence length="73" mass="8244">MFSGIPRASASNIVGLTKSVLRTLNMLRFLISLSIGVYAGIYIAQNYEVPRVDEPAKLYQRVIQFLDENKKKP</sequence>
<gene>
    <name evidence="2" type="ORF">ALC62_15232</name>
</gene>
<evidence type="ECO:0000256" key="1">
    <source>
        <dbReference type="SAM" id="Phobius"/>
    </source>
</evidence>